<name>A0A178ZVB1_9EURO</name>
<dbReference type="GeneID" id="30006798"/>
<dbReference type="PANTHER" id="PTHR46910:SF3">
    <property type="entry name" value="HALOTOLERANCE PROTEIN 9-RELATED"/>
    <property type="match status" value="1"/>
</dbReference>
<dbReference type="GO" id="GO:0046872">
    <property type="term" value="F:metal ion binding"/>
    <property type="evidence" value="ECO:0007669"/>
    <property type="project" value="UniProtKB-KW"/>
</dbReference>
<comment type="caution">
    <text evidence="5">The sequence shown here is derived from an EMBL/GenBank/DDBJ whole genome shotgun (WGS) entry which is preliminary data.</text>
</comment>
<accession>A0A178ZVB1</accession>
<evidence type="ECO:0000256" key="4">
    <source>
        <dbReference type="ARBA" id="ARBA00023242"/>
    </source>
</evidence>
<dbReference type="PANTHER" id="PTHR46910">
    <property type="entry name" value="TRANSCRIPTION FACTOR PDR1"/>
    <property type="match status" value="1"/>
</dbReference>
<dbReference type="GO" id="GO:0003700">
    <property type="term" value="F:DNA-binding transcription factor activity"/>
    <property type="evidence" value="ECO:0007669"/>
    <property type="project" value="InterPro"/>
</dbReference>
<keyword evidence="6" id="KW-1185">Reference proteome</keyword>
<sequence length="536" mass="60338">MIVFPQQLANLFTLPVGRERLQDKTASSPVEVLYNRKLANASITKVLIDYFFSCTGTLFYIFSPDDANELFQEVYMNDEDAPKASLGALCGLASVASQYDDAKIDSSLRQSYYETAKVYLDACIEEDEVLGMRVLCCLAIYCAMDKRRAAWTWTLTGLRLARLRGLHLETPPPSTSPEVWIAQRKVLRTLIFLACWFSSTLGRSPEILAEFQPGFEESFLVHEERPLIESIAQEQMTSIGVLTAGVLRDVFLPKELSLIATREHKLKIVGWLSKLPAVMQLDSLLYNHNLTLVQRRGIFLVHLNYLGALLLLYRRHTIYLSTIHRGDVWKLDGDVDEALGYAKDAIDVAIQSSRILALLLSENALFKRCWLAIYQSFSACTMLLFHVAQKRLHGAPSSECEEELSGAHSCLKTLEFCAEGDVVAKGYHDMLMFYYRSLLASHEDSAMQDVSARFPREPTPDQVAEGVSYIINHAAFEQGWRDDLVPPTQVSDFIRREMPDAATDSRSSILHKDAVYEDAPVIGGPFQWSANSIPRV</sequence>
<dbReference type="CDD" id="cd12148">
    <property type="entry name" value="fungal_TF_MHR"/>
    <property type="match status" value="1"/>
</dbReference>
<evidence type="ECO:0000256" key="1">
    <source>
        <dbReference type="ARBA" id="ARBA00004123"/>
    </source>
</evidence>
<dbReference type="OrthoDB" id="1919336at2759"/>
<keyword evidence="3" id="KW-0238">DNA-binding</keyword>
<keyword evidence="2" id="KW-0479">Metal-binding</keyword>
<dbReference type="AlphaFoldDB" id="A0A178ZVB1"/>
<keyword evidence="4" id="KW-0539">Nucleus</keyword>
<proteinExistence type="predicted"/>
<reference evidence="5 6" key="1">
    <citation type="submission" date="2016-04" db="EMBL/GenBank/DDBJ databases">
        <title>Draft genome of Fonsecaea erecta CBS 125763.</title>
        <authorList>
            <person name="Weiss V.A."/>
            <person name="Vicente V.A."/>
            <person name="Raittz R.T."/>
            <person name="Moreno L.F."/>
            <person name="De Souza E.M."/>
            <person name="Pedrosa F.O."/>
            <person name="Steffens M.B."/>
            <person name="Faoro H."/>
            <person name="Tadra-Sfeir M.Z."/>
            <person name="Najafzadeh M.J."/>
            <person name="Felipe M.S."/>
            <person name="Teixeira M."/>
            <person name="Sun J."/>
            <person name="Xi L."/>
            <person name="Gomes R."/>
            <person name="De Azevedo C.M."/>
            <person name="Salgado C.G."/>
            <person name="Da Silva M.B."/>
            <person name="Nascimento M.F."/>
            <person name="Queiroz-Telles F."/>
            <person name="Attili D.S."/>
            <person name="Gorbushina A."/>
        </authorList>
    </citation>
    <scope>NUCLEOTIDE SEQUENCE [LARGE SCALE GENOMIC DNA]</scope>
    <source>
        <strain evidence="5 6">CBS 125763</strain>
    </source>
</reference>
<dbReference type="GO" id="GO:0003677">
    <property type="term" value="F:DNA binding"/>
    <property type="evidence" value="ECO:0007669"/>
    <property type="project" value="UniProtKB-KW"/>
</dbReference>
<evidence type="ECO:0000256" key="2">
    <source>
        <dbReference type="ARBA" id="ARBA00022723"/>
    </source>
</evidence>
<evidence type="ECO:0008006" key="7">
    <source>
        <dbReference type="Google" id="ProtNLM"/>
    </source>
</evidence>
<dbReference type="EMBL" id="LVYI01000002">
    <property type="protein sequence ID" value="OAP63401.1"/>
    <property type="molecule type" value="Genomic_DNA"/>
</dbReference>
<gene>
    <name evidence="5" type="ORF">AYL99_02628</name>
</gene>
<evidence type="ECO:0000313" key="5">
    <source>
        <dbReference type="EMBL" id="OAP63401.1"/>
    </source>
</evidence>
<dbReference type="Proteomes" id="UP000078343">
    <property type="component" value="Unassembled WGS sequence"/>
</dbReference>
<dbReference type="STRING" id="1367422.A0A178ZVB1"/>
<dbReference type="GO" id="GO:0005634">
    <property type="term" value="C:nucleus"/>
    <property type="evidence" value="ECO:0007669"/>
    <property type="project" value="UniProtKB-SubCell"/>
</dbReference>
<evidence type="ECO:0000313" key="6">
    <source>
        <dbReference type="Proteomes" id="UP000078343"/>
    </source>
</evidence>
<comment type="subcellular location">
    <subcellularLocation>
        <location evidence="1">Nucleus</location>
    </subcellularLocation>
</comment>
<organism evidence="5 6">
    <name type="scientific">Fonsecaea erecta</name>
    <dbReference type="NCBI Taxonomy" id="1367422"/>
    <lineage>
        <taxon>Eukaryota</taxon>
        <taxon>Fungi</taxon>
        <taxon>Dikarya</taxon>
        <taxon>Ascomycota</taxon>
        <taxon>Pezizomycotina</taxon>
        <taxon>Eurotiomycetes</taxon>
        <taxon>Chaetothyriomycetidae</taxon>
        <taxon>Chaetothyriales</taxon>
        <taxon>Herpotrichiellaceae</taxon>
        <taxon>Fonsecaea</taxon>
    </lineage>
</organism>
<dbReference type="RefSeq" id="XP_018696768.1">
    <property type="nucleotide sequence ID" value="XM_018834144.1"/>
</dbReference>
<evidence type="ECO:0000256" key="3">
    <source>
        <dbReference type="ARBA" id="ARBA00023125"/>
    </source>
</evidence>
<dbReference type="InterPro" id="IPR050987">
    <property type="entry name" value="AtrR-like"/>
</dbReference>
<protein>
    <recommendedName>
        <fullName evidence="7">Transcription factor domain-containing protein</fullName>
    </recommendedName>
</protein>